<gene>
    <name evidence="4" type="ORF">GE300_07685</name>
</gene>
<protein>
    <submittedName>
        <fullName evidence="4">Ribonuclease T</fullName>
    </submittedName>
</protein>
<accession>A0A6L5Z0J1</accession>
<name>A0A6L5Z0J1_9RHOB</name>
<dbReference type="EMBL" id="WIND01000004">
    <property type="protein sequence ID" value="MSU89494.1"/>
    <property type="molecule type" value="Genomic_DNA"/>
</dbReference>
<dbReference type="Pfam" id="PF00445">
    <property type="entry name" value="Ribonuclease_T2"/>
    <property type="match status" value="1"/>
</dbReference>
<dbReference type="RefSeq" id="WP_154445972.1">
    <property type="nucleotide sequence ID" value="NZ_WIND01000004.1"/>
</dbReference>
<evidence type="ECO:0000256" key="3">
    <source>
        <dbReference type="SAM" id="SignalP"/>
    </source>
</evidence>
<reference evidence="4 5" key="1">
    <citation type="submission" date="2019-10" db="EMBL/GenBank/DDBJ databases">
        <title>Cognatihalovulum marinum gen. nov. sp. nov., a new member of the family Rhodobacteraceae isolated from deep seawater of the Northwest Indian Ocean.</title>
        <authorList>
            <person name="Ruan C."/>
            <person name="Wang J."/>
            <person name="Zheng X."/>
            <person name="Song L."/>
            <person name="Zhu Y."/>
            <person name="Huang Y."/>
            <person name="Lu Z."/>
            <person name="Du W."/>
            <person name="Huang L."/>
            <person name="Dai X."/>
        </authorList>
    </citation>
    <scope>NUCLEOTIDE SEQUENCE [LARGE SCALE GENOMIC DNA]</scope>
    <source>
        <strain evidence="4 5">2CG4</strain>
    </source>
</reference>
<comment type="similarity">
    <text evidence="1 2">Belongs to the RNase T2 family.</text>
</comment>
<dbReference type="GO" id="GO:0033897">
    <property type="term" value="F:ribonuclease T2 activity"/>
    <property type="evidence" value="ECO:0007669"/>
    <property type="project" value="InterPro"/>
</dbReference>
<keyword evidence="5" id="KW-1185">Reference proteome</keyword>
<dbReference type="SUPFAM" id="SSF55895">
    <property type="entry name" value="Ribonuclease Rh-like"/>
    <property type="match status" value="1"/>
</dbReference>
<keyword evidence="3" id="KW-0732">Signal</keyword>
<dbReference type="InterPro" id="IPR033130">
    <property type="entry name" value="RNase_T2_His_AS_2"/>
</dbReference>
<feature type="signal peptide" evidence="3">
    <location>
        <begin position="1"/>
        <end position="17"/>
    </location>
</feature>
<organism evidence="4 5">
    <name type="scientific">Halovulum marinum</name>
    <dbReference type="NCBI Taxonomy" id="2662447"/>
    <lineage>
        <taxon>Bacteria</taxon>
        <taxon>Pseudomonadati</taxon>
        <taxon>Pseudomonadota</taxon>
        <taxon>Alphaproteobacteria</taxon>
        <taxon>Rhodobacterales</taxon>
        <taxon>Paracoccaceae</taxon>
        <taxon>Halovulum</taxon>
    </lineage>
</organism>
<dbReference type="InterPro" id="IPR018188">
    <property type="entry name" value="RNase_T2_His_AS_1"/>
</dbReference>
<sequence>MRLLALLIALLPLPAAAFEALDGRLTAVDACAAYLSKNKGTNPGDVRLEPGRDYALLGLNARGGDHYQVLVPGAPVSERRWVPVDCGSRAAAAAPAVPQAPDEARAHVLALSWQPTFCEYRSRVPECERLNAGRLPDASARLSVHGLWPEGTYCGVAPRDRATDEAGRWRDLPRLALTRGTAERLVRAMPGAESQLHRHQWIKHGTCHRGAGGAEEYFTDTLLLWDQLQASQVAAFLHGRSGEYIETGALRAAFDSAFGRGAGDRVQVDCDRDGGRTLIAEVKLYTRGRIDAGADLGDLLRAARPVRRGCGGGILDRAGLQ</sequence>
<dbReference type="PANTHER" id="PTHR11240">
    <property type="entry name" value="RIBONUCLEASE T2"/>
    <property type="match status" value="1"/>
</dbReference>
<dbReference type="GO" id="GO:0006401">
    <property type="term" value="P:RNA catabolic process"/>
    <property type="evidence" value="ECO:0007669"/>
    <property type="project" value="UniProtKB-ARBA"/>
</dbReference>
<dbReference type="PANTHER" id="PTHR11240:SF22">
    <property type="entry name" value="RIBONUCLEASE T2"/>
    <property type="match status" value="1"/>
</dbReference>
<dbReference type="PROSITE" id="PS00531">
    <property type="entry name" value="RNASE_T2_2"/>
    <property type="match status" value="1"/>
</dbReference>
<dbReference type="InterPro" id="IPR036430">
    <property type="entry name" value="RNase_T2-like_sf"/>
</dbReference>
<feature type="chain" id="PRO_5026823219" evidence="3">
    <location>
        <begin position="18"/>
        <end position="321"/>
    </location>
</feature>
<dbReference type="InterPro" id="IPR001568">
    <property type="entry name" value="RNase_T2-like"/>
</dbReference>
<dbReference type="AlphaFoldDB" id="A0A6L5Z0J1"/>
<evidence type="ECO:0000256" key="1">
    <source>
        <dbReference type="ARBA" id="ARBA00007469"/>
    </source>
</evidence>
<comment type="caution">
    <text evidence="4">The sequence shown here is derived from an EMBL/GenBank/DDBJ whole genome shotgun (WGS) entry which is preliminary data.</text>
</comment>
<dbReference type="Proteomes" id="UP000474957">
    <property type="component" value="Unassembled WGS sequence"/>
</dbReference>
<dbReference type="GO" id="GO:0003723">
    <property type="term" value="F:RNA binding"/>
    <property type="evidence" value="ECO:0007669"/>
    <property type="project" value="InterPro"/>
</dbReference>
<dbReference type="Gene3D" id="3.90.730.10">
    <property type="entry name" value="Ribonuclease T2-like"/>
    <property type="match status" value="1"/>
</dbReference>
<evidence type="ECO:0000313" key="4">
    <source>
        <dbReference type="EMBL" id="MSU89494.1"/>
    </source>
</evidence>
<dbReference type="PROSITE" id="PS00530">
    <property type="entry name" value="RNASE_T2_1"/>
    <property type="match status" value="1"/>
</dbReference>
<evidence type="ECO:0000313" key="5">
    <source>
        <dbReference type="Proteomes" id="UP000474957"/>
    </source>
</evidence>
<proteinExistence type="inferred from homology"/>
<evidence type="ECO:0000256" key="2">
    <source>
        <dbReference type="RuleBase" id="RU004328"/>
    </source>
</evidence>